<sequence length="841" mass="94634">MSTNGEIDATAINGQKRITHDLLLVTSSCDALMGLRLKWEAEANPRCVEKTAFRFSNEVYLFDGFLVLYHNQSEMPSEFPALEYTRDNIKCRVAFVPEEIPPFLMSSSVEDDERHSINPEESKALYLLQHYLFAQLLGIQPIHLISPRDDLPLDHVHEVADFHIVPRFILVTNATVENMEALHDPRRIGFGSGALLPLKRILEYLEMSSRFAATAFLAEFEPSQLIDCIVSTRVNGEPAAFRVDAVVTKTSSAKMEHVDQKDSSSGLTKNTEDAELPRQSTFLEHLGQGSDHFDGSSKAKLIAKWEEEGPFLQISPKVEKESHLLDPDHCNLTGLRTDVFELGTAMPLILKYIRYCKLLHGFAKKFKSCPKDMAFLLRACTHASFFDLGMQSVNTVEATIARVRMGHVFLSENMSKKRKLREFDTDHDIIAKKKLDSESPDYRQDFPTIRACSQDRLAFLGNHALKFLAAFSLSFKIADGSDNPMEQAPSVVLDETVRDITQSVGLDSLLQCAFNLSTLKSDVKQSMFENCIRALVGAIYLASGIEACQTFLVESSDKSKAETLPSLFTGVEKMVKVVTSSSDSQSEDSVESTSTEAFRNQFTTLTDVKIVRINNWVQHIRSVWSDSQALTRPTEALESLWIMHLGDAMINMVVAAFLIHTFPCSKDELLLHVQSHVTSNEQRILAARKAGIAHLLPLLCDEYEEEQINGSDKLARVFNTTLGFLFLENDGNVPFMTQILKHIMFPDILAVIDRREWQRSTQSFGHYLLSWDKQNHKRTRCTFKRLRDSSADSKHGHFTVALYVNDHMVARGRGISMSTAQDAACMKALRMFGLRRANLAG</sequence>
<dbReference type="InterPro" id="IPR000999">
    <property type="entry name" value="RNase_III_dom"/>
</dbReference>
<dbReference type="Gene3D" id="3.30.160.20">
    <property type="match status" value="1"/>
</dbReference>
<proteinExistence type="predicted"/>
<dbReference type="GO" id="GO:0004525">
    <property type="term" value="F:ribonuclease III activity"/>
    <property type="evidence" value="ECO:0007669"/>
    <property type="project" value="InterPro"/>
</dbReference>
<protein>
    <submittedName>
        <fullName evidence="3">AlNc14C11G1368 protein</fullName>
    </submittedName>
</protein>
<dbReference type="EMBL" id="FR824056">
    <property type="protein sequence ID" value="CCA15426.1"/>
    <property type="molecule type" value="Genomic_DNA"/>
</dbReference>
<feature type="domain" description="RNase III" evidence="2">
    <location>
        <begin position="455"/>
        <end position="544"/>
    </location>
</feature>
<dbReference type="Pfam" id="PF14622">
    <property type="entry name" value="Ribonucleas_3_3"/>
    <property type="match status" value="1"/>
</dbReference>
<dbReference type="AlphaFoldDB" id="F0W2Y9"/>
<reference evidence="3" key="1">
    <citation type="journal article" date="2011" name="PLoS Biol.">
        <title>Gene gain and loss during evolution of obligate parasitism in the white rust pathogen of Arabidopsis thaliana.</title>
        <authorList>
            <person name="Kemen E."/>
            <person name="Gardiner A."/>
            <person name="Schultz-Larsen T."/>
            <person name="Kemen A.C."/>
            <person name="Balmuth A.L."/>
            <person name="Robert-Seilaniantz A."/>
            <person name="Bailey K."/>
            <person name="Holub E."/>
            <person name="Studholme D.J."/>
            <person name="Maclean D."/>
            <person name="Jones J.D."/>
        </authorList>
    </citation>
    <scope>NUCLEOTIDE SEQUENCE</scope>
</reference>
<dbReference type="InterPro" id="IPR036389">
    <property type="entry name" value="RNase_III_sf"/>
</dbReference>
<dbReference type="HOGENOM" id="CLU_007732_0_0_1"/>
<reference evidence="3" key="2">
    <citation type="submission" date="2011-02" db="EMBL/GenBank/DDBJ databases">
        <authorList>
            <person name="MacLean D."/>
        </authorList>
    </citation>
    <scope>NUCLEOTIDE SEQUENCE</scope>
</reference>
<accession>F0W2Y9</accession>
<evidence type="ECO:0000256" key="1">
    <source>
        <dbReference type="SAM" id="MobiDB-lite"/>
    </source>
</evidence>
<dbReference type="SUPFAM" id="SSF69065">
    <property type="entry name" value="RNase III domain-like"/>
    <property type="match status" value="2"/>
</dbReference>
<feature type="region of interest" description="Disordered" evidence="1">
    <location>
        <begin position="252"/>
        <end position="274"/>
    </location>
</feature>
<dbReference type="GO" id="GO:0006396">
    <property type="term" value="P:RNA processing"/>
    <property type="evidence" value="ECO:0007669"/>
    <property type="project" value="InterPro"/>
</dbReference>
<dbReference type="Gene3D" id="1.10.1520.10">
    <property type="entry name" value="Ribonuclease III domain"/>
    <property type="match status" value="2"/>
</dbReference>
<name>F0W2Y9_9STRA</name>
<gene>
    <name evidence="3" type="primary">AlNc14C11G1368</name>
    <name evidence="3" type="ORF">ALNC14_015690</name>
</gene>
<dbReference type="PROSITE" id="PS50142">
    <property type="entry name" value="RNASE_3_2"/>
    <property type="match status" value="2"/>
</dbReference>
<evidence type="ECO:0000259" key="2">
    <source>
        <dbReference type="PROSITE" id="PS50142"/>
    </source>
</evidence>
<feature type="domain" description="RNase III" evidence="2">
    <location>
        <begin position="645"/>
        <end position="730"/>
    </location>
</feature>
<evidence type="ECO:0000313" key="3">
    <source>
        <dbReference type="EMBL" id="CCA15426.1"/>
    </source>
</evidence>
<organism evidence="3">
    <name type="scientific">Albugo laibachii Nc14</name>
    <dbReference type="NCBI Taxonomy" id="890382"/>
    <lineage>
        <taxon>Eukaryota</taxon>
        <taxon>Sar</taxon>
        <taxon>Stramenopiles</taxon>
        <taxon>Oomycota</taxon>
        <taxon>Peronosporomycetes</taxon>
        <taxon>Albuginales</taxon>
        <taxon>Albuginaceae</taxon>
        <taxon>Albugo</taxon>
    </lineage>
</organism>